<evidence type="ECO:0000313" key="1">
    <source>
        <dbReference type="EMBL" id="GAH59793.1"/>
    </source>
</evidence>
<feature type="non-terminal residue" evidence="1">
    <location>
        <position position="1"/>
    </location>
</feature>
<reference evidence="1" key="1">
    <citation type="journal article" date="2014" name="Front. Microbiol.">
        <title>High frequency of phylogenetically diverse reductive dehalogenase-homologous genes in deep subseafloor sedimentary metagenomes.</title>
        <authorList>
            <person name="Kawai M."/>
            <person name="Futagami T."/>
            <person name="Toyoda A."/>
            <person name="Takaki Y."/>
            <person name="Nishi S."/>
            <person name="Hori S."/>
            <person name="Arai W."/>
            <person name="Tsubouchi T."/>
            <person name="Morono Y."/>
            <person name="Uchiyama I."/>
            <person name="Ito T."/>
            <person name="Fujiyama A."/>
            <person name="Inagaki F."/>
            <person name="Takami H."/>
        </authorList>
    </citation>
    <scope>NUCLEOTIDE SEQUENCE</scope>
    <source>
        <strain evidence="1">Expedition CK06-06</strain>
    </source>
</reference>
<dbReference type="EMBL" id="BARU01018731">
    <property type="protein sequence ID" value="GAH59793.1"/>
    <property type="molecule type" value="Genomic_DNA"/>
</dbReference>
<proteinExistence type="predicted"/>
<name>X1IQG2_9ZZZZ</name>
<dbReference type="AlphaFoldDB" id="X1IQG2"/>
<organism evidence="1">
    <name type="scientific">marine sediment metagenome</name>
    <dbReference type="NCBI Taxonomy" id="412755"/>
    <lineage>
        <taxon>unclassified sequences</taxon>
        <taxon>metagenomes</taxon>
        <taxon>ecological metagenomes</taxon>
    </lineage>
</organism>
<sequence>STLIFGLISICFWVPLFFTAEKDFKEINEIMKKRAALLSDQEVRDE</sequence>
<gene>
    <name evidence="1" type="ORF">S03H2_30928</name>
</gene>
<comment type="caution">
    <text evidence="1">The sequence shown here is derived from an EMBL/GenBank/DDBJ whole genome shotgun (WGS) entry which is preliminary data.</text>
</comment>
<protein>
    <submittedName>
        <fullName evidence="1">Uncharacterized protein</fullName>
    </submittedName>
</protein>
<accession>X1IQG2</accession>